<accession>A0A916XUK0</accession>
<sequence>MMPETTPSEVPCAPERKGFHEGKDVDIEGVTGSIPVTPTIQFKGLDERSSGPFSLRAASPSGRLCDVALGLGPRRTAHARDRVIALRNGSSSNRHAASVLHCRMIFSPDRTPPFEDPALASGAKGP</sequence>
<feature type="region of interest" description="Disordered" evidence="1">
    <location>
        <begin position="1"/>
        <end position="23"/>
    </location>
</feature>
<proteinExistence type="predicted"/>
<dbReference type="Proteomes" id="UP000613160">
    <property type="component" value="Unassembled WGS sequence"/>
</dbReference>
<reference evidence="2" key="2">
    <citation type="submission" date="2020-09" db="EMBL/GenBank/DDBJ databases">
        <authorList>
            <person name="Sun Q."/>
            <person name="Zhou Y."/>
        </authorList>
    </citation>
    <scope>NUCLEOTIDE SEQUENCE</scope>
    <source>
        <strain evidence="2">CGMCC 1.15493</strain>
    </source>
</reference>
<organism evidence="2 3">
    <name type="scientific">Aureimonas glaciei</name>
    <dbReference type="NCBI Taxonomy" id="1776957"/>
    <lineage>
        <taxon>Bacteria</taxon>
        <taxon>Pseudomonadati</taxon>
        <taxon>Pseudomonadota</taxon>
        <taxon>Alphaproteobacteria</taxon>
        <taxon>Hyphomicrobiales</taxon>
        <taxon>Aurantimonadaceae</taxon>
        <taxon>Aureimonas</taxon>
    </lineage>
</organism>
<feature type="compositionally biased region" description="Basic and acidic residues" evidence="1">
    <location>
        <begin position="14"/>
        <end position="23"/>
    </location>
</feature>
<evidence type="ECO:0000313" key="3">
    <source>
        <dbReference type="Proteomes" id="UP000613160"/>
    </source>
</evidence>
<keyword evidence="3" id="KW-1185">Reference proteome</keyword>
<evidence type="ECO:0000256" key="1">
    <source>
        <dbReference type="SAM" id="MobiDB-lite"/>
    </source>
</evidence>
<reference evidence="2" key="1">
    <citation type="journal article" date="2014" name="Int. J. Syst. Evol. Microbiol.">
        <title>Complete genome sequence of Corynebacterium casei LMG S-19264T (=DSM 44701T), isolated from a smear-ripened cheese.</title>
        <authorList>
            <consortium name="US DOE Joint Genome Institute (JGI-PGF)"/>
            <person name="Walter F."/>
            <person name="Albersmeier A."/>
            <person name="Kalinowski J."/>
            <person name="Ruckert C."/>
        </authorList>
    </citation>
    <scope>NUCLEOTIDE SEQUENCE</scope>
    <source>
        <strain evidence="2">CGMCC 1.15493</strain>
    </source>
</reference>
<protein>
    <submittedName>
        <fullName evidence="2">Uncharacterized protein</fullName>
    </submittedName>
</protein>
<evidence type="ECO:0000313" key="2">
    <source>
        <dbReference type="EMBL" id="GGD11743.1"/>
    </source>
</evidence>
<gene>
    <name evidence="2" type="ORF">GCM10011335_13410</name>
</gene>
<dbReference type="EMBL" id="BMJJ01000002">
    <property type="protein sequence ID" value="GGD11743.1"/>
    <property type="molecule type" value="Genomic_DNA"/>
</dbReference>
<name>A0A916XUK0_9HYPH</name>
<comment type="caution">
    <text evidence="2">The sequence shown here is derived from an EMBL/GenBank/DDBJ whole genome shotgun (WGS) entry which is preliminary data.</text>
</comment>
<dbReference type="AlphaFoldDB" id="A0A916XUK0"/>